<dbReference type="InterPro" id="IPR046883">
    <property type="entry name" value="T6SS_FHA_C"/>
</dbReference>
<dbReference type="Pfam" id="PF20232">
    <property type="entry name" value="T6SS_FHA_C"/>
    <property type="match status" value="1"/>
</dbReference>
<dbReference type="EMBL" id="SACL01000001">
    <property type="protein sequence ID" value="RVT98817.1"/>
    <property type="molecule type" value="Genomic_DNA"/>
</dbReference>
<dbReference type="SUPFAM" id="SSF49879">
    <property type="entry name" value="SMAD/FHA domain"/>
    <property type="match status" value="1"/>
</dbReference>
<accession>A0A437MMD4</accession>
<dbReference type="InterPro" id="IPR008984">
    <property type="entry name" value="SMAD_FHA_dom_sf"/>
</dbReference>
<dbReference type="CDD" id="cd00060">
    <property type="entry name" value="FHA"/>
    <property type="match status" value="1"/>
</dbReference>
<dbReference type="NCBIfam" id="TIGR03354">
    <property type="entry name" value="VI_FHA"/>
    <property type="match status" value="1"/>
</dbReference>
<dbReference type="SMART" id="SM00240">
    <property type="entry name" value="FHA"/>
    <property type="match status" value="1"/>
</dbReference>
<dbReference type="InterPro" id="IPR017735">
    <property type="entry name" value="T6SS_FHA"/>
</dbReference>
<feature type="region of interest" description="Disordered" evidence="1">
    <location>
        <begin position="166"/>
        <end position="186"/>
    </location>
</feature>
<evidence type="ECO:0000259" key="2">
    <source>
        <dbReference type="PROSITE" id="PS50006"/>
    </source>
</evidence>
<proteinExistence type="predicted"/>
<evidence type="ECO:0000256" key="1">
    <source>
        <dbReference type="SAM" id="MobiDB-lite"/>
    </source>
</evidence>
<evidence type="ECO:0000313" key="4">
    <source>
        <dbReference type="Proteomes" id="UP000282957"/>
    </source>
</evidence>
<dbReference type="AlphaFoldDB" id="A0A437MMD4"/>
<feature type="compositionally biased region" description="Pro residues" evidence="1">
    <location>
        <begin position="228"/>
        <end position="280"/>
    </location>
</feature>
<feature type="domain" description="FHA" evidence="2">
    <location>
        <begin position="26"/>
        <end position="76"/>
    </location>
</feature>
<dbReference type="Gene3D" id="2.60.200.20">
    <property type="match status" value="1"/>
</dbReference>
<dbReference type="InterPro" id="IPR000253">
    <property type="entry name" value="FHA_dom"/>
</dbReference>
<comment type="caution">
    <text evidence="3">The sequence shown here is derived from an EMBL/GenBank/DDBJ whole genome shotgun (WGS) entry which is preliminary data.</text>
</comment>
<feature type="compositionally biased region" description="Pro residues" evidence="1">
    <location>
        <begin position="288"/>
        <end position="316"/>
    </location>
</feature>
<dbReference type="Pfam" id="PF00498">
    <property type="entry name" value="FHA"/>
    <property type="match status" value="1"/>
</dbReference>
<feature type="region of interest" description="Disordered" evidence="1">
    <location>
        <begin position="198"/>
        <end position="331"/>
    </location>
</feature>
<reference evidence="3 4" key="1">
    <citation type="submission" date="2019-01" db="EMBL/GenBank/DDBJ databases">
        <authorList>
            <person name="Chen W.-M."/>
        </authorList>
    </citation>
    <scope>NUCLEOTIDE SEQUENCE [LARGE SCALE GENOMIC DNA]</scope>
    <source>
        <strain evidence="3 4">CCP-6</strain>
    </source>
</reference>
<dbReference type="RefSeq" id="WP_127785288.1">
    <property type="nucleotide sequence ID" value="NZ_SACL01000001.1"/>
</dbReference>
<dbReference type="Proteomes" id="UP000282957">
    <property type="component" value="Unassembled WGS sequence"/>
</dbReference>
<dbReference type="PROSITE" id="PS50006">
    <property type="entry name" value="FHA_DOMAIN"/>
    <property type="match status" value="1"/>
</dbReference>
<evidence type="ECO:0000313" key="3">
    <source>
        <dbReference type="EMBL" id="RVT98817.1"/>
    </source>
</evidence>
<keyword evidence="4" id="KW-1185">Reference proteome</keyword>
<dbReference type="OrthoDB" id="273564at2"/>
<protein>
    <submittedName>
        <fullName evidence="3">Type VI secretion system-associated FHA domain protein TagH</fullName>
    </submittedName>
</protein>
<name>A0A437MMD4_9PROT</name>
<sequence length="532" mass="56226">MVLVLSVVRCPDHALPEQRQLRGGECVLGRGSQADWQFDDRDSMLSRKHCVIEFAAGGWQLRDTSSNGTFVNGAAEPVGQGAPRPLFDGDRIRLGAWEIECRVTEDSHASIPTLQPGSNWGDPMAEPLHRPLVAPVTHGPSHGLGNFPEDHNRGPLLPDDLDLGFDGPRGGSMPDHTPSIHDSLRVPQARTPDLIPEDWDKLLDGLSPGNTPPAPDPFARPFAAPADPFAPPAPPPPPPPSQVLPPQAPPAEPFPPAAAAFPPDPFPADPFPADPFPPRAPEALSEQPFPPFDPPAMPPPAAQEPPPFDPPPPEPAPSVFAEPERDLPRPPPVPVASVAPAPAPGGLDGALALVLEAAGLPPAAPGTDAAEQLRRFGAGLAAAIAGVRALLIARDDVRREFRIEQTMMRAAGNNPVRFAATDQAALAGVLSPRGAGADAIGQTFSDLTRHQIASIAATQSAARAMLEKLAPGPLEEQVGSGGIMPGAREKKLWEAYRKLHEQVTDQFDDDFDSAFGRAFAKAYEETLRGGGR</sequence>
<organism evidence="3 4">
    <name type="scientific">Rhodovarius crocodyli</name>
    <dbReference type="NCBI Taxonomy" id="1979269"/>
    <lineage>
        <taxon>Bacteria</taxon>
        <taxon>Pseudomonadati</taxon>
        <taxon>Pseudomonadota</taxon>
        <taxon>Alphaproteobacteria</taxon>
        <taxon>Acetobacterales</taxon>
        <taxon>Roseomonadaceae</taxon>
        <taxon>Rhodovarius</taxon>
    </lineage>
</organism>
<gene>
    <name evidence="3" type="primary">tagH</name>
    <name evidence="3" type="ORF">EOD42_01520</name>
</gene>